<evidence type="ECO:0000259" key="1">
    <source>
        <dbReference type="Pfam" id="PF07883"/>
    </source>
</evidence>
<name>A0AAJ6CSP3_9CHLR</name>
<organism evidence="3 4">
    <name type="scientific">Candidatus Lucifugimonas marina</name>
    <dbReference type="NCBI Taxonomy" id="3038979"/>
    <lineage>
        <taxon>Bacteria</taxon>
        <taxon>Bacillati</taxon>
        <taxon>Chloroflexota</taxon>
        <taxon>Dehalococcoidia</taxon>
        <taxon>SAR202 cluster</taxon>
        <taxon>Candidatus Lucifugimonadales</taxon>
        <taxon>Candidatus Lucifugimonadaceae</taxon>
        <taxon>Candidatus Lucifugimonas</taxon>
    </lineage>
</organism>
<dbReference type="PANTHER" id="PTHR43346:SF1">
    <property type="entry name" value="QUERCETIN 2,3-DIOXYGENASE-RELATED"/>
    <property type="match status" value="1"/>
</dbReference>
<evidence type="ECO:0000313" key="5">
    <source>
        <dbReference type="Proteomes" id="UP001321249"/>
    </source>
</evidence>
<dbReference type="InterPro" id="IPR052538">
    <property type="entry name" value="Flavonoid_dioxygenase-like"/>
</dbReference>
<dbReference type="PANTHER" id="PTHR43346">
    <property type="entry name" value="LIGAND BINDING DOMAIN PROTEIN, PUTATIVE (AFU_ORTHOLOGUE AFUA_6G14370)-RELATED"/>
    <property type="match status" value="1"/>
</dbReference>
<dbReference type="Proteomes" id="UP001219901">
    <property type="component" value="Chromosome"/>
</dbReference>
<evidence type="ECO:0000313" key="4">
    <source>
        <dbReference type="Proteomes" id="UP001219901"/>
    </source>
</evidence>
<feature type="domain" description="Cupin type-2" evidence="1">
    <location>
        <begin position="32"/>
        <end position="94"/>
    </location>
</feature>
<sequence>MEPVIRNEQDSSNPILGPGDGVSSYVMLYVKHGPGESSPDHVHDWEHQAFITEGAGILVCGGKEYPIKTGDAVLVPGGIRHQFINTGDVPLHRVTVNPVESVAK</sequence>
<dbReference type="Pfam" id="PF07883">
    <property type="entry name" value="Cupin_2"/>
    <property type="match status" value="1"/>
</dbReference>
<dbReference type="InterPro" id="IPR011051">
    <property type="entry name" value="RmlC_Cupin_sf"/>
</dbReference>
<dbReference type="SUPFAM" id="SSF51182">
    <property type="entry name" value="RmlC-like cupins"/>
    <property type="match status" value="1"/>
</dbReference>
<gene>
    <name evidence="2" type="ORF">GKO46_01820</name>
    <name evidence="3" type="ORF">GKO48_07445</name>
</gene>
<dbReference type="Proteomes" id="UP001321249">
    <property type="component" value="Unassembled WGS sequence"/>
</dbReference>
<dbReference type="EMBL" id="WMBE01000001">
    <property type="protein sequence ID" value="MDG0865810.1"/>
    <property type="molecule type" value="Genomic_DNA"/>
</dbReference>
<dbReference type="InterPro" id="IPR013096">
    <property type="entry name" value="Cupin_2"/>
</dbReference>
<evidence type="ECO:0000313" key="2">
    <source>
        <dbReference type="EMBL" id="MDG0865810.1"/>
    </source>
</evidence>
<reference evidence="3" key="2">
    <citation type="journal article" date="2023" name="Nat. Commun.">
        <title>Cultivation of marine bacteria of the SAR202 clade.</title>
        <authorList>
            <person name="Lim Y."/>
            <person name="Seo J.H."/>
            <person name="Giovannoni S.J."/>
            <person name="Kang I."/>
            <person name="Cho J.C."/>
        </authorList>
    </citation>
    <scope>NUCLEOTIDE SEQUENCE</scope>
    <source>
        <strain evidence="3">JH1073</strain>
    </source>
</reference>
<dbReference type="InterPro" id="IPR014710">
    <property type="entry name" value="RmlC-like_jellyroll"/>
</dbReference>
<proteinExistence type="predicted"/>
<dbReference type="RefSeq" id="WP_342823175.1">
    <property type="nucleotide sequence ID" value="NZ_CP046146.1"/>
</dbReference>
<protein>
    <submittedName>
        <fullName evidence="3">Cupin domain-containing protein</fullName>
    </submittedName>
</protein>
<accession>A0AAJ6CSP3</accession>
<dbReference type="Gene3D" id="2.60.120.10">
    <property type="entry name" value="Jelly Rolls"/>
    <property type="match status" value="1"/>
</dbReference>
<reference evidence="4 5" key="1">
    <citation type="submission" date="2019-11" db="EMBL/GenBank/DDBJ databases">
        <authorList>
            <person name="Cho J.-C."/>
        </authorList>
    </citation>
    <scope>NUCLEOTIDE SEQUENCE [LARGE SCALE GENOMIC DNA]</scope>
    <source>
        <strain evidence="3 4">JH1073</strain>
        <strain evidence="2 5">JH702</strain>
    </source>
</reference>
<dbReference type="AlphaFoldDB" id="A0AAJ6CSP3"/>
<evidence type="ECO:0000313" key="3">
    <source>
        <dbReference type="EMBL" id="WFG39458.1"/>
    </source>
</evidence>
<reference evidence="4" key="3">
    <citation type="submission" date="2023-06" db="EMBL/GenBank/DDBJ databases">
        <title>Pangenomics reveal diversification of enzyme families and niche specialization in globally abundant SAR202 bacteria.</title>
        <authorList>
            <person name="Saw J.H.W."/>
        </authorList>
    </citation>
    <scope>NUCLEOTIDE SEQUENCE [LARGE SCALE GENOMIC DNA]</scope>
    <source>
        <strain evidence="4">JH1073</strain>
    </source>
</reference>
<dbReference type="EMBL" id="CP046147">
    <property type="protein sequence ID" value="WFG39458.1"/>
    <property type="molecule type" value="Genomic_DNA"/>
</dbReference>
<keyword evidence="4" id="KW-1185">Reference proteome</keyword>